<evidence type="ECO:0000313" key="2">
    <source>
        <dbReference type="Proteomes" id="UP000626210"/>
    </source>
</evidence>
<proteinExistence type="predicted"/>
<protein>
    <submittedName>
        <fullName evidence="1">Uncharacterized protein</fullName>
    </submittedName>
</protein>
<reference evidence="2" key="1">
    <citation type="journal article" date="2019" name="Int. J. Syst. Evol. Microbiol.">
        <title>The Global Catalogue of Microorganisms (GCM) 10K type strain sequencing project: providing services to taxonomists for standard genome sequencing and annotation.</title>
        <authorList>
            <consortium name="The Broad Institute Genomics Platform"/>
            <consortium name="The Broad Institute Genome Sequencing Center for Infectious Disease"/>
            <person name="Wu L."/>
            <person name="Ma J."/>
        </authorList>
    </citation>
    <scope>NUCLEOTIDE SEQUENCE [LARGE SCALE GENOMIC DNA]</scope>
    <source>
        <strain evidence="2">KCTC 23314</strain>
    </source>
</reference>
<dbReference type="Proteomes" id="UP000626210">
    <property type="component" value="Unassembled WGS sequence"/>
</dbReference>
<keyword evidence="2" id="KW-1185">Reference proteome</keyword>
<name>A0ABQ3G3L1_9BURK</name>
<accession>A0ABQ3G3L1</accession>
<comment type="caution">
    <text evidence="1">The sequence shown here is derived from an EMBL/GenBank/DDBJ whole genome shotgun (WGS) entry which is preliminary data.</text>
</comment>
<sequence length="168" mass="18906">MLISGGLLALRYAQTQTAAQLRTFWRLMAPVWFVLAARELSWGACFLPPYEMAADTGPRYSSTVQLWYRPMVPYVLSALLAVLLLRFVWTGQVPFLATLWKRRAVPCVELVCAVICMLASGAAEGKLYVDLGLDVHWVAQNFEELSETGAYLLVLMAQRRVFFHCDVA</sequence>
<gene>
    <name evidence="1" type="ORF">GCM10007320_29390</name>
</gene>
<evidence type="ECO:0000313" key="1">
    <source>
        <dbReference type="EMBL" id="GHC84851.1"/>
    </source>
</evidence>
<organism evidence="1 2">
    <name type="scientific">Pseudorhodoferax aquiterrae</name>
    <dbReference type="NCBI Taxonomy" id="747304"/>
    <lineage>
        <taxon>Bacteria</taxon>
        <taxon>Pseudomonadati</taxon>
        <taxon>Pseudomonadota</taxon>
        <taxon>Betaproteobacteria</taxon>
        <taxon>Burkholderiales</taxon>
        <taxon>Comamonadaceae</taxon>
    </lineage>
</organism>
<dbReference type="EMBL" id="BMYK01000008">
    <property type="protein sequence ID" value="GHC84851.1"/>
    <property type="molecule type" value="Genomic_DNA"/>
</dbReference>